<dbReference type="InterPro" id="IPR011032">
    <property type="entry name" value="GroES-like_sf"/>
</dbReference>
<reference evidence="8 9" key="1">
    <citation type="submission" date="2017-10" db="EMBL/GenBank/DDBJ databases">
        <title>Comparative genomics in systemic dimorphic fungi from Ajellomycetaceae.</title>
        <authorList>
            <person name="Munoz J.F."/>
            <person name="Mcewen J.G."/>
            <person name="Clay O.K."/>
            <person name="Cuomo C.A."/>
        </authorList>
    </citation>
    <scope>NUCLEOTIDE SEQUENCE [LARGE SCALE GENOMIC DNA]</scope>
    <source>
        <strain evidence="8 9">UAMH7299</strain>
    </source>
</reference>
<gene>
    <name evidence="8" type="ORF">AJ80_07381</name>
</gene>
<feature type="domain" description="Enoyl reductase (ER)" evidence="7">
    <location>
        <begin position="15"/>
        <end position="384"/>
    </location>
</feature>
<dbReference type="SUPFAM" id="SSF51735">
    <property type="entry name" value="NAD(P)-binding Rossmann-fold domains"/>
    <property type="match status" value="1"/>
</dbReference>
<evidence type="ECO:0000256" key="5">
    <source>
        <dbReference type="ARBA" id="ARBA00023002"/>
    </source>
</evidence>
<evidence type="ECO:0000259" key="7">
    <source>
        <dbReference type="SMART" id="SM00829"/>
    </source>
</evidence>
<dbReference type="InterPro" id="IPR013154">
    <property type="entry name" value="ADH-like_N"/>
</dbReference>
<evidence type="ECO:0000256" key="3">
    <source>
        <dbReference type="ARBA" id="ARBA00022723"/>
    </source>
</evidence>
<dbReference type="CDD" id="cd08278">
    <property type="entry name" value="benzyl_alcohol_DH"/>
    <property type="match status" value="1"/>
</dbReference>
<evidence type="ECO:0000256" key="1">
    <source>
        <dbReference type="ARBA" id="ARBA00001947"/>
    </source>
</evidence>
<dbReference type="Pfam" id="PF08240">
    <property type="entry name" value="ADH_N"/>
    <property type="match status" value="1"/>
</dbReference>
<dbReference type="FunFam" id="3.40.50.720:FF:000003">
    <property type="entry name" value="S-(hydroxymethyl)glutathione dehydrogenase"/>
    <property type="match status" value="1"/>
</dbReference>
<dbReference type="InterPro" id="IPR013149">
    <property type="entry name" value="ADH-like_C"/>
</dbReference>
<dbReference type="GO" id="GO:0008270">
    <property type="term" value="F:zinc ion binding"/>
    <property type="evidence" value="ECO:0007669"/>
    <property type="project" value="InterPro"/>
</dbReference>
<dbReference type="InterPro" id="IPR036291">
    <property type="entry name" value="NAD(P)-bd_dom_sf"/>
</dbReference>
<dbReference type="SMART" id="SM00829">
    <property type="entry name" value="PKS_ER"/>
    <property type="match status" value="1"/>
</dbReference>
<evidence type="ECO:0000256" key="2">
    <source>
        <dbReference type="ARBA" id="ARBA00008072"/>
    </source>
</evidence>
<evidence type="ECO:0000313" key="8">
    <source>
        <dbReference type="EMBL" id="PGH10830.1"/>
    </source>
</evidence>
<dbReference type="PANTHER" id="PTHR43350:SF11">
    <property type="entry name" value="ENOYL REDUCTASE (ER) DOMAIN-CONTAINING PROTEIN"/>
    <property type="match status" value="1"/>
</dbReference>
<dbReference type="Gene3D" id="3.40.50.720">
    <property type="entry name" value="NAD(P)-binding Rossmann-like Domain"/>
    <property type="match status" value="1"/>
</dbReference>
<dbReference type="PANTHER" id="PTHR43350">
    <property type="entry name" value="NAD-DEPENDENT ALCOHOL DEHYDROGENASE"/>
    <property type="match status" value="1"/>
</dbReference>
<dbReference type="OrthoDB" id="1560166at2759"/>
<proteinExistence type="inferred from homology"/>
<comment type="cofactor">
    <cofactor evidence="1 6">
        <name>Zn(2+)</name>
        <dbReference type="ChEBI" id="CHEBI:29105"/>
    </cofactor>
</comment>
<dbReference type="InterPro" id="IPR002328">
    <property type="entry name" value="ADH_Zn_CS"/>
</dbReference>
<keyword evidence="9" id="KW-1185">Reference proteome</keyword>
<comment type="similarity">
    <text evidence="2 6">Belongs to the zinc-containing alcohol dehydrogenase family.</text>
</comment>
<dbReference type="Proteomes" id="UP000224634">
    <property type="component" value="Unassembled WGS sequence"/>
</dbReference>
<protein>
    <recommendedName>
        <fullName evidence="7">Enoyl reductase (ER) domain-containing protein</fullName>
    </recommendedName>
</protein>
<keyword evidence="5" id="KW-0560">Oxidoreductase</keyword>
<dbReference type="EMBL" id="PDNA01000141">
    <property type="protein sequence ID" value="PGH10830.1"/>
    <property type="molecule type" value="Genomic_DNA"/>
</dbReference>
<dbReference type="InterPro" id="IPR020843">
    <property type="entry name" value="ER"/>
</dbReference>
<dbReference type="AlphaFoldDB" id="A0A2B7XPF7"/>
<dbReference type="STRING" id="1447883.A0A2B7XPF7"/>
<name>A0A2B7XPF7_POLH7</name>
<sequence length="386" mass="40585">MSRTTTAIVLNKLKGVWELREVSLAAIRPDEALVEIHASGICHTDLSCASGILPCTAPAVLGHEGAGVVLETGSAITHVSAGDKVLLSFSYCNACKPCLAGHPAYCYDFNNWNFGGSRPDGSSAMFINNKDGEDELDNNNKKQQTRVHSSFFGQSSFARHTLVHKTSLVKIPAASADTPLALLAPLGCGIQTGAGAVLNTLNASAGSTIAVFGVGSVGLSAVMAAKMRGAATIIAIDLHSSRLELAKRLGATHAILGSDKDVKDQIRTLCPPIGVDFAVDCTGVPAVVESMIESLGACGRAATVGTPGPGKFAKVEINSLLVHGREYVGCVEGDCIPEKFIPYLLEQYAKGELPLEEIITYYPISEYKKAIEDSENGSVIKAVLKW</sequence>
<keyword evidence="3 6" id="KW-0479">Metal-binding</keyword>
<dbReference type="GO" id="GO:0016491">
    <property type="term" value="F:oxidoreductase activity"/>
    <property type="evidence" value="ECO:0007669"/>
    <property type="project" value="UniProtKB-KW"/>
</dbReference>
<evidence type="ECO:0000256" key="4">
    <source>
        <dbReference type="ARBA" id="ARBA00022833"/>
    </source>
</evidence>
<keyword evidence="4 6" id="KW-0862">Zinc</keyword>
<dbReference type="Pfam" id="PF00107">
    <property type="entry name" value="ADH_zinc_N"/>
    <property type="match status" value="1"/>
</dbReference>
<comment type="caution">
    <text evidence="8">The sequence shown here is derived from an EMBL/GenBank/DDBJ whole genome shotgun (WGS) entry which is preliminary data.</text>
</comment>
<accession>A0A2B7XPF7</accession>
<dbReference type="SUPFAM" id="SSF50129">
    <property type="entry name" value="GroES-like"/>
    <property type="match status" value="1"/>
</dbReference>
<organism evidence="8 9">
    <name type="scientific">Polytolypa hystricis (strain UAMH7299)</name>
    <dbReference type="NCBI Taxonomy" id="1447883"/>
    <lineage>
        <taxon>Eukaryota</taxon>
        <taxon>Fungi</taxon>
        <taxon>Dikarya</taxon>
        <taxon>Ascomycota</taxon>
        <taxon>Pezizomycotina</taxon>
        <taxon>Eurotiomycetes</taxon>
        <taxon>Eurotiomycetidae</taxon>
        <taxon>Onygenales</taxon>
        <taxon>Onygenales incertae sedis</taxon>
        <taxon>Polytolypa</taxon>
    </lineage>
</organism>
<evidence type="ECO:0000313" key="9">
    <source>
        <dbReference type="Proteomes" id="UP000224634"/>
    </source>
</evidence>
<evidence type="ECO:0000256" key="6">
    <source>
        <dbReference type="RuleBase" id="RU361277"/>
    </source>
</evidence>
<dbReference type="Gene3D" id="3.90.180.10">
    <property type="entry name" value="Medium-chain alcohol dehydrogenases, catalytic domain"/>
    <property type="match status" value="1"/>
</dbReference>
<dbReference type="PROSITE" id="PS00059">
    <property type="entry name" value="ADH_ZINC"/>
    <property type="match status" value="1"/>
</dbReference>